<reference evidence="2" key="1">
    <citation type="submission" date="2019-02" db="EMBL/GenBank/DDBJ databases">
        <authorList>
            <person name="Gruber-Vodicka R. H."/>
            <person name="Seah K. B. B."/>
        </authorList>
    </citation>
    <scope>NUCLEOTIDE SEQUENCE</scope>
    <source>
        <strain evidence="2">BECK_BZ131</strain>
    </source>
</reference>
<keyword evidence="1" id="KW-0812">Transmembrane</keyword>
<organism evidence="2">
    <name type="scientific">Candidatus Kentrum sp. FW</name>
    <dbReference type="NCBI Taxonomy" id="2126338"/>
    <lineage>
        <taxon>Bacteria</taxon>
        <taxon>Pseudomonadati</taxon>
        <taxon>Pseudomonadota</taxon>
        <taxon>Gammaproteobacteria</taxon>
        <taxon>Candidatus Kentrum</taxon>
    </lineage>
</organism>
<protein>
    <submittedName>
        <fullName evidence="2">Uncharacterized protein</fullName>
    </submittedName>
</protein>
<sequence>MIRKLQTTTLKRYEVLKSDSLQVRFGVSLLLLVWLLVSGCTQIGPDMVKAGRNDYNRVLARTDDEETLLNPVRLRYADNPVFPKVTSVTTSFPWNWNRGK</sequence>
<gene>
    <name evidence="2" type="ORF">BECKFW1821C_GA0114237_110311</name>
</gene>
<feature type="transmembrane region" description="Helical" evidence="1">
    <location>
        <begin position="21"/>
        <end position="37"/>
    </location>
</feature>
<name>A0A450U1H3_9GAMM</name>
<evidence type="ECO:0000313" key="2">
    <source>
        <dbReference type="EMBL" id="VFJ76398.1"/>
    </source>
</evidence>
<dbReference type="EMBL" id="CAADFE010000103">
    <property type="protein sequence ID" value="VFJ76398.1"/>
    <property type="molecule type" value="Genomic_DNA"/>
</dbReference>
<proteinExistence type="predicted"/>
<keyword evidence="1" id="KW-0472">Membrane</keyword>
<accession>A0A450U1H3</accession>
<evidence type="ECO:0000256" key="1">
    <source>
        <dbReference type="SAM" id="Phobius"/>
    </source>
</evidence>
<keyword evidence="1" id="KW-1133">Transmembrane helix</keyword>
<dbReference type="AlphaFoldDB" id="A0A450U1H3"/>